<dbReference type="InterPro" id="IPR016162">
    <property type="entry name" value="Ald_DH_N"/>
</dbReference>
<dbReference type="GO" id="GO:0004491">
    <property type="term" value="F:methylmalonate-semialdehyde dehydrogenase (acylating, NAD) activity"/>
    <property type="evidence" value="ECO:0007669"/>
    <property type="project" value="UniProtKB-EC"/>
</dbReference>
<dbReference type="Proteomes" id="UP000664914">
    <property type="component" value="Chromosome"/>
</dbReference>
<dbReference type="RefSeq" id="WP_208634093.1">
    <property type="nucleotide sequence ID" value="NZ_CP059319.1"/>
</dbReference>
<dbReference type="Gene3D" id="3.40.605.10">
    <property type="entry name" value="Aldehyde Dehydrogenase, Chain A, domain 1"/>
    <property type="match status" value="1"/>
</dbReference>
<dbReference type="InterPro" id="IPR016161">
    <property type="entry name" value="Ald_DH/histidinol_DH"/>
</dbReference>
<dbReference type="Pfam" id="PF00171">
    <property type="entry name" value="Aldedh"/>
    <property type="match status" value="1"/>
</dbReference>
<evidence type="ECO:0000256" key="3">
    <source>
        <dbReference type="ARBA" id="ARBA00023027"/>
    </source>
</evidence>
<dbReference type="InterPro" id="IPR010061">
    <property type="entry name" value="MeMal-semiAld_DH"/>
</dbReference>
<evidence type="ECO:0000259" key="4">
    <source>
        <dbReference type="Pfam" id="PF00171"/>
    </source>
</evidence>
<evidence type="ECO:0000313" key="5">
    <source>
        <dbReference type="EMBL" id="QTH23968.1"/>
    </source>
</evidence>
<dbReference type="PROSITE" id="PS00070">
    <property type="entry name" value="ALDEHYDE_DEHYDR_CYS"/>
    <property type="match status" value="1"/>
</dbReference>
<dbReference type="SUPFAM" id="SSF53720">
    <property type="entry name" value="ALDH-like"/>
    <property type="match status" value="1"/>
</dbReference>
<name>A0A975HFZ8_9SPHN</name>
<dbReference type="FunFam" id="3.40.309.10:FF:000002">
    <property type="entry name" value="Methylmalonate-semialdehyde dehydrogenase (Acylating)"/>
    <property type="match status" value="1"/>
</dbReference>
<accession>A0A975HFZ8</accession>
<feature type="domain" description="Aldehyde dehydrogenase" evidence="4">
    <location>
        <begin position="16"/>
        <end position="474"/>
    </location>
</feature>
<sequence>MTQLSHFVSGRFLPSAGAVVPIFNPATEAQIDLVPLGLKEEVDVAVAAAKAALPAWSALGLQQRSNLLFDLRQALAENRQEIIDLILCQTGKTLADATAEIARAAEIIGHATATPTLSATPYTRSVAANINTYEVRYPVGIVAAISPFNFPVMIPLLQTMTAIACGNTVVVKPSERNPSALLHIAELFSKAGLPDGVFNVVLGDRTIVDHIIEHPDVAAITFVGSTPVARYVRTQGVAHNKRVQAFGGGKNHLVIMPDADLDTAANAAVSAAFGAAGQRCMAVSVVVIVGSIADDLVKAIIDRASAISMGDVADASSELGPVISAQSRQRIVDYIDAAAGEGGILALDGRQRIVEEAGWYVAPTVIDHVKPGMAVHSEEIFGPVLSVVRVETYQEAIDVISASTFGNGAAIFTNDGALATQFTDDAQAGQIGINVPIPSPVYFHGFAGWRSSAFTESKLHGRDAIDFLTRTKTITARTLQAQIEGAM</sequence>
<dbReference type="InterPro" id="IPR016163">
    <property type="entry name" value="Ald_DH_C"/>
</dbReference>
<protein>
    <recommendedName>
        <fullName evidence="1">methylmalonate-semialdehyde dehydrogenase (CoA acylating)</fullName>
        <ecNumber evidence="1">1.2.1.27</ecNumber>
    </recommendedName>
</protein>
<keyword evidence="3" id="KW-0520">NAD</keyword>
<gene>
    <name evidence="5" type="primary">mmsA</name>
    <name evidence="5" type="ORF">HRJ34_10915</name>
</gene>
<dbReference type="GO" id="GO:0006574">
    <property type="term" value="P:L-valine catabolic process"/>
    <property type="evidence" value="ECO:0007669"/>
    <property type="project" value="TreeGrafter"/>
</dbReference>
<evidence type="ECO:0000256" key="1">
    <source>
        <dbReference type="ARBA" id="ARBA00013048"/>
    </source>
</evidence>
<dbReference type="NCBIfam" id="TIGR01722">
    <property type="entry name" value="MMSDH"/>
    <property type="match status" value="1"/>
</dbReference>
<dbReference type="GO" id="GO:0006210">
    <property type="term" value="P:thymine catabolic process"/>
    <property type="evidence" value="ECO:0007669"/>
    <property type="project" value="TreeGrafter"/>
</dbReference>
<dbReference type="PANTHER" id="PTHR43866">
    <property type="entry name" value="MALONATE-SEMIALDEHYDE DEHYDROGENASE"/>
    <property type="match status" value="1"/>
</dbReference>
<organism evidence="5 6">
    <name type="scientific">Rhizorhabdus wittichii</name>
    <dbReference type="NCBI Taxonomy" id="160791"/>
    <lineage>
        <taxon>Bacteria</taxon>
        <taxon>Pseudomonadati</taxon>
        <taxon>Pseudomonadota</taxon>
        <taxon>Alphaproteobacteria</taxon>
        <taxon>Sphingomonadales</taxon>
        <taxon>Sphingomonadaceae</taxon>
        <taxon>Rhizorhabdus</taxon>
    </lineage>
</organism>
<dbReference type="PANTHER" id="PTHR43866:SF4">
    <property type="entry name" value="MALONATE-SEMIALDEHYDE DEHYDROGENASE"/>
    <property type="match status" value="1"/>
</dbReference>
<proteinExistence type="predicted"/>
<dbReference type="InterPro" id="IPR016160">
    <property type="entry name" value="Ald_DH_CS_CYS"/>
</dbReference>
<dbReference type="AlphaFoldDB" id="A0A975HFZ8"/>
<dbReference type="EMBL" id="CP059319">
    <property type="protein sequence ID" value="QTH23968.1"/>
    <property type="molecule type" value="Genomic_DNA"/>
</dbReference>
<dbReference type="InterPro" id="IPR015590">
    <property type="entry name" value="Aldehyde_DH_dom"/>
</dbReference>
<reference evidence="5" key="2">
    <citation type="submission" date="2021-04" db="EMBL/GenBank/DDBJ databases">
        <title>Isolation and genomic analysis of the ibuprofen-degrading bacterium Sphingomonas strain MPO218.</title>
        <authorList>
            <person name="Aulestia M."/>
            <person name="Flores A."/>
            <person name="Mangas E.L."/>
            <person name="Perez-Pulido A.J."/>
            <person name="Santero E."/>
            <person name="Camacho E.M."/>
        </authorList>
    </citation>
    <scope>NUCLEOTIDE SEQUENCE</scope>
    <source>
        <strain evidence="5">MPO218</strain>
    </source>
</reference>
<evidence type="ECO:0000256" key="2">
    <source>
        <dbReference type="ARBA" id="ARBA00023002"/>
    </source>
</evidence>
<keyword evidence="2 5" id="KW-0560">Oxidoreductase</keyword>
<evidence type="ECO:0000313" key="6">
    <source>
        <dbReference type="Proteomes" id="UP000664914"/>
    </source>
</evidence>
<reference evidence="5" key="1">
    <citation type="submission" date="2020-07" db="EMBL/GenBank/DDBJ databases">
        <authorList>
            <person name="Camacho E."/>
        </authorList>
    </citation>
    <scope>NUCLEOTIDE SEQUENCE</scope>
    <source>
        <strain evidence="5">MPO218</strain>
    </source>
</reference>
<dbReference type="EC" id="1.2.1.27" evidence="1"/>
<dbReference type="Gene3D" id="3.40.309.10">
    <property type="entry name" value="Aldehyde Dehydrogenase, Chain A, domain 2"/>
    <property type="match status" value="1"/>
</dbReference>